<protein>
    <recommendedName>
        <fullName evidence="3">Lipoprotein</fullName>
    </recommendedName>
</protein>
<dbReference type="Proteomes" id="UP000294662">
    <property type="component" value="Unassembled WGS sequence"/>
</dbReference>
<accession>A0A4R5EPN0</accession>
<dbReference type="AlphaFoldDB" id="A0A4R5EPN0"/>
<keyword evidence="2" id="KW-1185">Reference proteome</keyword>
<dbReference type="OrthoDB" id="7659063at2"/>
<name>A0A4R5EPN0_9RHOB</name>
<reference evidence="1 2" key="1">
    <citation type="submission" date="2019-03" db="EMBL/GenBank/DDBJ databases">
        <authorList>
            <person name="Zhang S."/>
        </authorList>
    </citation>
    <scope>NUCLEOTIDE SEQUENCE [LARGE SCALE GENOMIC DNA]</scope>
    <source>
        <strain evidence="1 2">S4J41</strain>
    </source>
</reference>
<proteinExistence type="predicted"/>
<dbReference type="PROSITE" id="PS51257">
    <property type="entry name" value="PROKAR_LIPOPROTEIN"/>
    <property type="match status" value="1"/>
</dbReference>
<organism evidence="1 2">
    <name type="scientific">Antarcticimicrobium sediminis</name>
    <dbReference type="NCBI Taxonomy" id="2546227"/>
    <lineage>
        <taxon>Bacteria</taxon>
        <taxon>Pseudomonadati</taxon>
        <taxon>Pseudomonadota</taxon>
        <taxon>Alphaproteobacteria</taxon>
        <taxon>Rhodobacterales</taxon>
        <taxon>Paracoccaceae</taxon>
        <taxon>Antarcticimicrobium</taxon>
    </lineage>
</organism>
<dbReference type="EMBL" id="SMFP01000009">
    <property type="protein sequence ID" value="TDE36592.1"/>
    <property type="molecule type" value="Genomic_DNA"/>
</dbReference>
<evidence type="ECO:0008006" key="3">
    <source>
        <dbReference type="Google" id="ProtNLM"/>
    </source>
</evidence>
<evidence type="ECO:0000313" key="2">
    <source>
        <dbReference type="Proteomes" id="UP000294662"/>
    </source>
</evidence>
<evidence type="ECO:0000313" key="1">
    <source>
        <dbReference type="EMBL" id="TDE36592.1"/>
    </source>
</evidence>
<comment type="caution">
    <text evidence="1">The sequence shown here is derived from an EMBL/GenBank/DDBJ whole genome shotgun (WGS) entry which is preliminary data.</text>
</comment>
<gene>
    <name evidence="1" type="ORF">E1B25_13820</name>
</gene>
<sequence>MNARIWVLGCAALFIAACDDFQGTNSSPADGILRELPEGVRAIAAPNQNLSAVRVDPADGCYVYRYAGPVETTYLPLRTVEGSPICTRASDAPVAE</sequence>